<name>A0A8H6FEP4_9LECA</name>
<dbReference type="AlphaFoldDB" id="A0A8H6FEP4"/>
<evidence type="ECO:0000313" key="2">
    <source>
        <dbReference type="Proteomes" id="UP000593566"/>
    </source>
</evidence>
<evidence type="ECO:0000313" key="1">
    <source>
        <dbReference type="EMBL" id="KAF6225620.1"/>
    </source>
</evidence>
<sequence length="266" mass="29991">MDKGRFAVYRTVDVNVVDIVDRLGKGITGKEKHHDMWHAIPESFIGSTPTQLIHHHRSRSKSLNQSLLVIADRQDLAAEGLLVVNLDFKGSIDALRQKIFFAGDFVPSVNIGNTPWEETLSNATLPLYPRRKFAVFADRGFHPRYLMTEALKRMNAGLGNRRAETGSIFADWESAPGDDVGEIVRFWRENARERDWDARYFVLVKKDAWDQGKADMISLQDGQDKAHETTINVDRIGEVLVQLYVGLITLDEVKETNMDNQGGAGP</sequence>
<dbReference type="EMBL" id="JACCJB010000007">
    <property type="protein sequence ID" value="KAF6225620.1"/>
    <property type="molecule type" value="Genomic_DNA"/>
</dbReference>
<reference evidence="1 2" key="1">
    <citation type="journal article" date="2020" name="Genomics">
        <title>Complete, high-quality genomes from long-read metagenomic sequencing of two wolf lichen thalli reveals enigmatic genome architecture.</title>
        <authorList>
            <person name="McKenzie S.K."/>
            <person name="Walston R.F."/>
            <person name="Allen J.L."/>
        </authorList>
    </citation>
    <scope>NUCLEOTIDE SEQUENCE [LARGE SCALE GENOMIC DNA]</scope>
    <source>
        <strain evidence="1">WasteWater1</strain>
    </source>
</reference>
<dbReference type="RefSeq" id="XP_037154329.1">
    <property type="nucleotide sequence ID" value="XM_037300481.1"/>
</dbReference>
<protein>
    <submittedName>
        <fullName evidence="1">Uncharacterized protein</fullName>
    </submittedName>
</protein>
<proteinExistence type="predicted"/>
<keyword evidence="2" id="KW-1185">Reference proteome</keyword>
<accession>A0A8H6FEP4</accession>
<dbReference type="GeneID" id="59338015"/>
<gene>
    <name evidence="1" type="ORF">HO133_009620</name>
</gene>
<dbReference type="Proteomes" id="UP000593566">
    <property type="component" value="Unassembled WGS sequence"/>
</dbReference>
<organism evidence="1 2">
    <name type="scientific">Letharia lupina</name>
    <dbReference type="NCBI Taxonomy" id="560253"/>
    <lineage>
        <taxon>Eukaryota</taxon>
        <taxon>Fungi</taxon>
        <taxon>Dikarya</taxon>
        <taxon>Ascomycota</taxon>
        <taxon>Pezizomycotina</taxon>
        <taxon>Lecanoromycetes</taxon>
        <taxon>OSLEUM clade</taxon>
        <taxon>Lecanoromycetidae</taxon>
        <taxon>Lecanorales</taxon>
        <taxon>Lecanorineae</taxon>
        <taxon>Parmeliaceae</taxon>
        <taxon>Letharia</taxon>
    </lineage>
</organism>
<comment type="caution">
    <text evidence="1">The sequence shown here is derived from an EMBL/GenBank/DDBJ whole genome shotgun (WGS) entry which is preliminary data.</text>
</comment>